<evidence type="ECO:0000313" key="2">
    <source>
        <dbReference type="EMBL" id="MBM7837384.1"/>
    </source>
</evidence>
<accession>A0ABS2SSA0</accession>
<dbReference type="InterPro" id="IPR003607">
    <property type="entry name" value="HD/PDEase_dom"/>
</dbReference>
<dbReference type="PROSITE" id="PS51831">
    <property type="entry name" value="HD"/>
    <property type="match status" value="1"/>
</dbReference>
<dbReference type="EMBL" id="JAFBCV010000001">
    <property type="protein sequence ID" value="MBM7837384.1"/>
    <property type="molecule type" value="Genomic_DNA"/>
</dbReference>
<dbReference type="PANTHER" id="PTHR11373">
    <property type="entry name" value="DEOXYNUCLEOSIDE TRIPHOSPHATE TRIPHOSPHOHYDROLASE"/>
    <property type="match status" value="1"/>
</dbReference>
<keyword evidence="3" id="KW-1185">Reference proteome</keyword>
<protein>
    <submittedName>
        <fullName evidence="2">HD superfamily phosphohydrolase</fullName>
    </submittedName>
</protein>
<dbReference type="SUPFAM" id="SSF109604">
    <property type="entry name" value="HD-domain/PDEase-like"/>
    <property type="match status" value="1"/>
</dbReference>
<proteinExistence type="predicted"/>
<sequence>MMQINDPLYGSFSLESVLVELLQSEPLERLKGVYQGGASPLVHPSWNVTRYDHSLGTMLLVKRLGASVEEQIAALLHDVSHTAFSHVVDYVFDNEQEDYHEKIFEKTVKASTIPSIVKRAGLDWEALLLKQEKWTLLEQAAPELCADRVDYTLRDMYTYGHISLPDAHRFLEQLIVHNGKMYCSNLLAAEWFVETYYKEVIGFFMDPLNVYGNDRLATLLRTALNKKVLQEANFLLRDKDILAKLSQSQDEEIHRLLQQFERPINVELGGESDKHIKTKLRLIDPSILSEGKLVPASQLSEKVATTNKAAKKRWKLEFI</sequence>
<dbReference type="Pfam" id="PF01966">
    <property type="entry name" value="HD"/>
    <property type="match status" value="1"/>
</dbReference>
<evidence type="ECO:0000259" key="1">
    <source>
        <dbReference type="PROSITE" id="PS51831"/>
    </source>
</evidence>
<dbReference type="InterPro" id="IPR050135">
    <property type="entry name" value="dGTPase-like"/>
</dbReference>
<dbReference type="CDD" id="cd00077">
    <property type="entry name" value="HDc"/>
    <property type="match status" value="1"/>
</dbReference>
<feature type="domain" description="HD" evidence="1">
    <location>
        <begin position="50"/>
        <end position="152"/>
    </location>
</feature>
<gene>
    <name evidence="2" type="ORF">JOC54_000615</name>
</gene>
<dbReference type="PANTHER" id="PTHR11373:SF41">
    <property type="entry name" value="METAL-DEPENDENT PHOSPHOHYDROLASE"/>
    <property type="match status" value="1"/>
</dbReference>
<organism evidence="2 3">
    <name type="scientific">Shouchella xiaoxiensis</name>
    <dbReference type="NCBI Taxonomy" id="766895"/>
    <lineage>
        <taxon>Bacteria</taxon>
        <taxon>Bacillati</taxon>
        <taxon>Bacillota</taxon>
        <taxon>Bacilli</taxon>
        <taxon>Bacillales</taxon>
        <taxon>Bacillaceae</taxon>
        <taxon>Shouchella</taxon>
    </lineage>
</organism>
<dbReference type="InterPro" id="IPR006674">
    <property type="entry name" value="HD_domain"/>
</dbReference>
<dbReference type="Proteomes" id="UP001179280">
    <property type="component" value="Unassembled WGS sequence"/>
</dbReference>
<name>A0ABS2SSA0_9BACI</name>
<comment type="caution">
    <text evidence="2">The sequence shown here is derived from an EMBL/GenBank/DDBJ whole genome shotgun (WGS) entry which is preliminary data.</text>
</comment>
<reference evidence="2" key="1">
    <citation type="submission" date="2021-01" db="EMBL/GenBank/DDBJ databases">
        <title>Genomic Encyclopedia of Type Strains, Phase IV (KMG-IV): sequencing the most valuable type-strain genomes for metagenomic binning, comparative biology and taxonomic classification.</title>
        <authorList>
            <person name="Goeker M."/>
        </authorList>
    </citation>
    <scope>NUCLEOTIDE SEQUENCE</scope>
    <source>
        <strain evidence="2">DSM 21943</strain>
    </source>
</reference>
<dbReference type="SMART" id="SM00471">
    <property type="entry name" value="HDc"/>
    <property type="match status" value="1"/>
</dbReference>
<evidence type="ECO:0000313" key="3">
    <source>
        <dbReference type="Proteomes" id="UP001179280"/>
    </source>
</evidence>
<dbReference type="Gene3D" id="1.10.3210.10">
    <property type="entry name" value="Hypothetical protein af1432"/>
    <property type="match status" value="1"/>
</dbReference>